<evidence type="ECO:0000256" key="1">
    <source>
        <dbReference type="SAM" id="Phobius"/>
    </source>
</evidence>
<keyword evidence="1" id="KW-0472">Membrane</keyword>
<sequence>MLALFEVANDRPDGPSWSPYLAIGMFIIAMIFVGIMYAKRRR</sequence>
<keyword evidence="1" id="KW-0812">Transmembrane</keyword>
<proteinExistence type="predicted"/>
<evidence type="ECO:0000313" key="3">
    <source>
        <dbReference type="Proteomes" id="UP000029482"/>
    </source>
</evidence>
<protein>
    <submittedName>
        <fullName evidence="2">Putative membrane protein</fullName>
    </submittedName>
</protein>
<gene>
    <name evidence="2" type="ORF">SGLAU_31885</name>
</gene>
<dbReference type="RefSeq" id="WP_279628015.1">
    <property type="nucleotide sequence ID" value="NZ_CP009438.1"/>
</dbReference>
<keyword evidence="3" id="KW-1185">Reference proteome</keyword>
<organism evidence="2 3">
    <name type="scientific">Streptomyces glaucescens</name>
    <dbReference type="NCBI Taxonomy" id="1907"/>
    <lineage>
        <taxon>Bacteria</taxon>
        <taxon>Bacillati</taxon>
        <taxon>Actinomycetota</taxon>
        <taxon>Actinomycetes</taxon>
        <taxon>Kitasatosporales</taxon>
        <taxon>Streptomycetaceae</taxon>
        <taxon>Streptomyces</taxon>
    </lineage>
</organism>
<dbReference type="Proteomes" id="UP000029482">
    <property type="component" value="Chromosome"/>
</dbReference>
<dbReference type="EMBL" id="CP009438">
    <property type="protein sequence ID" value="AIS02311.1"/>
    <property type="molecule type" value="Genomic_DNA"/>
</dbReference>
<name>A0A089Z955_STRGA</name>
<evidence type="ECO:0000313" key="2">
    <source>
        <dbReference type="EMBL" id="AIS02311.1"/>
    </source>
</evidence>
<dbReference type="HOGENOM" id="CLU_3258442_0_0_11"/>
<dbReference type="KEGG" id="sgu:SGLAU_31885"/>
<dbReference type="STRING" id="1907.SGLAU_31885"/>
<reference evidence="3" key="1">
    <citation type="journal article" date="2015" name="J. Biotechnol.">
        <title>Complete genome sequence of the actinobacterium Streptomyces glaucescens GLA.O (DSM 40922) consisting of a linear chromosome and one linear plasmid.</title>
        <authorList>
            <person name="Ortseifen V."/>
            <person name="Winkler A."/>
            <person name="Albersmeier A."/>
            <person name="Wendler S."/>
            <person name="Puhler A."/>
            <person name="Kalinowski J."/>
            <person name="Ruckert C."/>
        </authorList>
    </citation>
    <scope>NUCLEOTIDE SEQUENCE [LARGE SCALE GENOMIC DNA]</scope>
    <source>
        <strain evidence="3">DSM 40922 / GLA O</strain>
    </source>
</reference>
<dbReference type="AlphaFoldDB" id="A0A089Z955"/>
<keyword evidence="1" id="KW-1133">Transmembrane helix</keyword>
<accession>A0A089Z955</accession>
<feature type="transmembrane region" description="Helical" evidence="1">
    <location>
        <begin position="20"/>
        <end position="38"/>
    </location>
</feature>